<dbReference type="SUPFAM" id="SSF55785">
    <property type="entry name" value="PYP-like sensor domain (PAS domain)"/>
    <property type="match status" value="1"/>
</dbReference>
<dbReference type="InterPro" id="IPR035965">
    <property type="entry name" value="PAS-like_dom_sf"/>
</dbReference>
<keyword evidence="2" id="KW-1133">Transmembrane helix</keyword>
<feature type="transmembrane region" description="Helical" evidence="2">
    <location>
        <begin position="1659"/>
        <end position="1686"/>
    </location>
</feature>
<evidence type="ECO:0008006" key="5">
    <source>
        <dbReference type="Google" id="ProtNLM"/>
    </source>
</evidence>
<dbReference type="PANTHER" id="PTHR31600:SF2">
    <property type="entry name" value="GAMETE ENRICHED GENE 10 PROTEIN-RELATED"/>
    <property type="match status" value="1"/>
</dbReference>
<dbReference type="STRING" id="33097.A0A150G722"/>
<sequence length="1763" mass="190187">MAEALLTLVDVFIGYRTVAACIYLVLALALAYQYVRWNPHMVAWMNMLKSGVSAAIVWCAATLVLLVFHPVGNDPREVENWSSVMTIVMLAGLGPAFGVGVYASWAMTRFMTKSTLRSLANMQPNEALEDVCTNVDDPRDVELVARCARVWREGKTLDPDAVAKAHTVIKAGLAMFPQSAYMVLLHANYMIDVLGVSQSGNSRIEDARKLNPGLMCRFIMFVRQQQASTEYFAEAERLEELKNADSNGPVLPDGTPLGRMDEMTMGVVVLALSGEIQVANRQTHTVFGIKRGNLEGKSFSALVAPHCGRWIVGQLREMVNEGEIITAAPQNSVAIYREGVLVGMHTDRIAFPLKVSLSRVSGVGEDSTFVALLEPLQPEKDVATLWLSQNGTIAACDVHFASFFGWRAYEVNGAGLTAFASITQTAVSDATGAADVETGAVRKRRPGEASSDAIARLLARARANTDASAAAEQQSQPQGLPCVVVHKYDSNPVACMLTIKQADATEMPVYEARIRLATPTPPQLLVANRKGVLIHVSADIVACLKDSSAGHRGRHSITNNQGSGRPVAEGGNGNEDVGGEGSPHMAGADELAAYTLSDFLPSPWKDMHVKLLKDTTAMTAPSRSQHSCRKGGPLASASTLEMRTTAGKPLYMRVAVTTSDMSGELTHVVHVARSSLETALEERRLRLSVSEEGLIQSVQSGSPSQLFGMEANKIVGRGLWELIEGLGAIGQDGGSTTPGPQAFKALANRSLIYPGSSWRVRITPPQRAKPGPMSDLNIATRLSAARLAVLQLHLETIGGRDDDAEEEVANVVVDLWPTTSVSGVLELDAGGCITSVLEEDIRPAGLLFGLPSHALVGTPLTDFVTLPSGRSSPGDLLSLHGAKKSSLKVKKQEVHVKVGPVHVLQGLHSDGQPVMLDVQVVGKPGPNQPVTAIIRLHKAPLMPTGASGGAAAGGAAANAVAATVAAPVRSSKASWMQNVDGMASGLGSDADSDNGPLVRRELSKVSEATERVAAWVTSKGNFYQNTVRPGASKESRALRTSPSGLRAASEAAPYPDDDAASVAASEGGQSAMSAQSGAGGGAEYRRGKRFRKLAKMMDSSQAQQVSQRFRRHSMGVLAVLALVHVVFFTLVMNAVQMQKRSMMNLGRSDESQRFMHRIMTDVRSLDVISRNRTVPNLYRPEDATFFLKRVAADAEEVKVRLNEMLQAHHTKDSKVVQIFYHTPVPDFGTEFYNSAKEVVQSFTDMVAEGIPISATPEGQFIIKSGPDLWKASRKALDAMLFAAVDDTDWVDTLQLVFLAIEGAFLSSLAALYIAYLLRAVAAQRYKLYSTFLVIPVGLTRALASQNTALLVDEDDDDDDIENEETERAAITEQEEPEDEDKAVKAKRRATLNVAGSDGMPSNMGIPIEGAPRSKRSGGLFASPLNGKGSASMRLATEGKEEKRRRPAQWVWNLLTCGFLPRHLQLALGWRGKGVSPLPTALAAGNASTNVSRRVIRYDSHETALMITPFVIWSMVVISLYAAAVIILKVFFTQELGNIDDPVKLPAGRAALVACQKVMKDAYYTLELGADAYMVTGPNTEQFPMVKTGLAFASEELADVLYKTGKCHRTKEHAPCPGPEYRFYQLIYNGVDSIMQHFLRRLATLAESHSTTPPGLDDGILLLHIVLFLLMWLVIAGFLFVLLNPVLKRVSRERRHIAELMSQLPLELDVEKLVARALGTLSNTKGSDAVGAGLQERTMSGGTDGHESDNGNDATNKWKAIIRR</sequence>
<keyword evidence="2" id="KW-0812">Transmembrane</keyword>
<dbReference type="PANTHER" id="PTHR31600">
    <property type="entry name" value="TINY MACROCYSTS PROTEIN B-RELATED"/>
    <property type="match status" value="1"/>
</dbReference>
<dbReference type="InterPro" id="IPR052994">
    <property type="entry name" value="Tiny_macrocysts_regulators"/>
</dbReference>
<feature type="transmembrane region" description="Helical" evidence="2">
    <location>
        <begin position="1295"/>
        <end position="1317"/>
    </location>
</feature>
<dbReference type="EMBL" id="LSYV01000053">
    <property type="protein sequence ID" value="KXZ45666.1"/>
    <property type="molecule type" value="Genomic_DNA"/>
</dbReference>
<gene>
    <name evidence="3" type="ORF">GPECTOR_52g64</name>
</gene>
<feature type="transmembrane region" description="Helical" evidence="2">
    <location>
        <begin position="1114"/>
        <end position="1135"/>
    </location>
</feature>
<keyword evidence="2" id="KW-0472">Membrane</keyword>
<proteinExistence type="predicted"/>
<dbReference type="Proteomes" id="UP000075714">
    <property type="component" value="Unassembled WGS sequence"/>
</dbReference>
<feature type="region of interest" description="Disordered" evidence="1">
    <location>
        <begin position="1727"/>
        <end position="1754"/>
    </location>
</feature>
<protein>
    <recommendedName>
        <fullName evidence="5">PAS domain-containing protein</fullName>
    </recommendedName>
</protein>
<evidence type="ECO:0000313" key="4">
    <source>
        <dbReference type="Proteomes" id="UP000075714"/>
    </source>
</evidence>
<organism evidence="3 4">
    <name type="scientific">Gonium pectorale</name>
    <name type="common">Green alga</name>
    <dbReference type="NCBI Taxonomy" id="33097"/>
    <lineage>
        <taxon>Eukaryota</taxon>
        <taxon>Viridiplantae</taxon>
        <taxon>Chlorophyta</taxon>
        <taxon>core chlorophytes</taxon>
        <taxon>Chlorophyceae</taxon>
        <taxon>CS clade</taxon>
        <taxon>Chlamydomonadales</taxon>
        <taxon>Volvocaceae</taxon>
        <taxon>Gonium</taxon>
    </lineage>
</organism>
<evidence type="ECO:0000313" key="3">
    <source>
        <dbReference type="EMBL" id="KXZ45666.1"/>
    </source>
</evidence>
<feature type="region of interest" description="Disordered" evidence="1">
    <location>
        <begin position="1416"/>
        <end position="1439"/>
    </location>
</feature>
<dbReference type="OrthoDB" id="533766at2759"/>
<reference evidence="4" key="1">
    <citation type="journal article" date="2016" name="Nat. Commun.">
        <title>The Gonium pectorale genome demonstrates co-option of cell cycle regulation during the evolution of multicellularity.</title>
        <authorList>
            <person name="Hanschen E.R."/>
            <person name="Marriage T.N."/>
            <person name="Ferris P.J."/>
            <person name="Hamaji T."/>
            <person name="Toyoda A."/>
            <person name="Fujiyama A."/>
            <person name="Neme R."/>
            <person name="Noguchi H."/>
            <person name="Minakuchi Y."/>
            <person name="Suzuki M."/>
            <person name="Kawai-Toyooka H."/>
            <person name="Smith D.R."/>
            <person name="Sparks H."/>
            <person name="Anderson J."/>
            <person name="Bakaric R."/>
            <person name="Luria V."/>
            <person name="Karger A."/>
            <person name="Kirschner M.W."/>
            <person name="Durand P.M."/>
            <person name="Michod R.E."/>
            <person name="Nozaki H."/>
            <person name="Olson B.J."/>
        </authorList>
    </citation>
    <scope>NUCLEOTIDE SEQUENCE [LARGE SCALE GENOMIC DNA]</scope>
    <source>
        <strain evidence="4">NIES-2863</strain>
    </source>
</reference>
<feature type="region of interest" description="Disordered" evidence="1">
    <location>
        <begin position="1024"/>
        <end position="1083"/>
    </location>
</feature>
<feature type="region of interest" description="Disordered" evidence="1">
    <location>
        <begin position="549"/>
        <end position="586"/>
    </location>
</feature>
<evidence type="ECO:0000256" key="1">
    <source>
        <dbReference type="SAM" id="MobiDB-lite"/>
    </source>
</evidence>
<accession>A0A150G722</accession>
<feature type="compositionally biased region" description="Low complexity" evidence="1">
    <location>
        <begin position="1063"/>
        <end position="1076"/>
    </location>
</feature>
<name>A0A150G722_GONPE</name>
<comment type="caution">
    <text evidence="3">The sequence shown here is derived from an EMBL/GenBank/DDBJ whole genome shotgun (WGS) entry which is preliminary data.</text>
</comment>
<keyword evidence="4" id="KW-1185">Reference proteome</keyword>
<feature type="transmembrane region" description="Helical" evidence="2">
    <location>
        <begin position="47"/>
        <end position="69"/>
    </location>
</feature>
<evidence type="ECO:0000256" key="2">
    <source>
        <dbReference type="SAM" id="Phobius"/>
    </source>
</evidence>
<feature type="transmembrane region" description="Helical" evidence="2">
    <location>
        <begin position="1502"/>
        <end position="1531"/>
    </location>
</feature>
<feature type="transmembrane region" description="Helical" evidence="2">
    <location>
        <begin position="12"/>
        <end position="35"/>
    </location>
</feature>
<dbReference type="Gene3D" id="3.30.450.20">
    <property type="entry name" value="PAS domain"/>
    <property type="match status" value="1"/>
</dbReference>
<feature type="transmembrane region" description="Helical" evidence="2">
    <location>
        <begin position="81"/>
        <end position="105"/>
    </location>
</feature>